<dbReference type="EMBL" id="KK914507">
    <property type="protein sequence ID" value="KDP34749.1"/>
    <property type="molecule type" value="Genomic_DNA"/>
</dbReference>
<dbReference type="OrthoDB" id="994452at2759"/>
<accession>A0A067KSG8</accession>
<dbReference type="Proteomes" id="UP000027138">
    <property type="component" value="Unassembled WGS sequence"/>
</dbReference>
<organism evidence="1 2">
    <name type="scientific">Jatropha curcas</name>
    <name type="common">Barbados nut</name>
    <dbReference type="NCBI Taxonomy" id="180498"/>
    <lineage>
        <taxon>Eukaryota</taxon>
        <taxon>Viridiplantae</taxon>
        <taxon>Streptophyta</taxon>
        <taxon>Embryophyta</taxon>
        <taxon>Tracheophyta</taxon>
        <taxon>Spermatophyta</taxon>
        <taxon>Magnoliopsida</taxon>
        <taxon>eudicotyledons</taxon>
        <taxon>Gunneridae</taxon>
        <taxon>Pentapetalae</taxon>
        <taxon>rosids</taxon>
        <taxon>fabids</taxon>
        <taxon>Malpighiales</taxon>
        <taxon>Euphorbiaceae</taxon>
        <taxon>Crotonoideae</taxon>
        <taxon>Jatropheae</taxon>
        <taxon>Jatropha</taxon>
    </lineage>
</organism>
<evidence type="ECO:0000313" key="2">
    <source>
        <dbReference type="Proteomes" id="UP000027138"/>
    </source>
</evidence>
<protein>
    <recommendedName>
        <fullName evidence="3">Aminotransferase-like plant mobile domain-containing protein</fullName>
    </recommendedName>
</protein>
<reference evidence="1 2" key="1">
    <citation type="journal article" date="2014" name="PLoS ONE">
        <title>Global Analysis of Gene Expression Profiles in Physic Nut (Jatropha curcas L.) Seedlings Exposed to Salt Stress.</title>
        <authorList>
            <person name="Zhang L."/>
            <person name="Zhang C."/>
            <person name="Wu P."/>
            <person name="Chen Y."/>
            <person name="Li M."/>
            <person name="Jiang H."/>
            <person name="Wu G."/>
        </authorList>
    </citation>
    <scope>NUCLEOTIDE SEQUENCE [LARGE SCALE GENOMIC DNA]</scope>
    <source>
        <strain evidence="2">cv. GZQX0401</strain>
        <tissue evidence="1">Young leaves</tissue>
    </source>
</reference>
<name>A0A067KSG8_JATCU</name>
<sequence>MCVIMGHHPVQDETPALPPGPRYDPAEIAALCPIYLPDGIDPNRGLPLEPFLNRVLSMDADHSWVWACCFLLLNVYAMKNRQPGIGDFRLLTVVHDMQVYRRTVFVMIMGETICWVRDIALHDSGFVGPTPFDAPLRIFSSGRSVTSQNPVARFQANGHHSSPLSSCSGSRAGACPMVFFTPVDVGFNRFVCCDSVAAVSSSPLLLLLL</sequence>
<keyword evidence="2" id="KW-1185">Reference proteome</keyword>
<gene>
    <name evidence="1" type="ORF">JCGZ_11903</name>
</gene>
<evidence type="ECO:0000313" key="1">
    <source>
        <dbReference type="EMBL" id="KDP34749.1"/>
    </source>
</evidence>
<proteinExistence type="predicted"/>
<evidence type="ECO:0008006" key="3">
    <source>
        <dbReference type="Google" id="ProtNLM"/>
    </source>
</evidence>
<dbReference type="AlphaFoldDB" id="A0A067KSG8"/>